<feature type="compositionally biased region" description="Polar residues" evidence="6">
    <location>
        <begin position="512"/>
        <end position="532"/>
    </location>
</feature>
<dbReference type="Proteomes" id="UP000824998">
    <property type="component" value="Unassembled WGS sequence"/>
</dbReference>
<keyword evidence="2 4" id="KW-0863">Zinc-finger</keyword>
<evidence type="ECO:0000256" key="5">
    <source>
        <dbReference type="SAM" id="Coils"/>
    </source>
</evidence>
<dbReference type="Pfam" id="PF00096">
    <property type="entry name" value="zf-C2H2"/>
    <property type="match status" value="2"/>
</dbReference>
<evidence type="ECO:0000259" key="7">
    <source>
        <dbReference type="PROSITE" id="PS50157"/>
    </source>
</evidence>
<feature type="compositionally biased region" description="Polar residues" evidence="6">
    <location>
        <begin position="539"/>
        <end position="549"/>
    </location>
</feature>
<keyword evidence="5" id="KW-0175">Coiled coil</keyword>
<dbReference type="EMBL" id="MU251410">
    <property type="protein sequence ID" value="KAG9236300.1"/>
    <property type="molecule type" value="Genomic_DNA"/>
</dbReference>
<feature type="region of interest" description="Disordered" evidence="6">
    <location>
        <begin position="346"/>
        <end position="372"/>
    </location>
</feature>
<evidence type="ECO:0000256" key="2">
    <source>
        <dbReference type="ARBA" id="ARBA00022771"/>
    </source>
</evidence>
<dbReference type="PROSITE" id="PS00028">
    <property type="entry name" value="ZINC_FINGER_C2H2_1"/>
    <property type="match status" value="2"/>
</dbReference>
<evidence type="ECO:0000256" key="3">
    <source>
        <dbReference type="ARBA" id="ARBA00022833"/>
    </source>
</evidence>
<protein>
    <recommendedName>
        <fullName evidence="7">C2H2-type domain-containing protein</fullName>
    </recommendedName>
</protein>
<dbReference type="InterPro" id="IPR013087">
    <property type="entry name" value="Znf_C2H2_type"/>
</dbReference>
<dbReference type="InterPro" id="IPR036236">
    <property type="entry name" value="Znf_C2H2_sf"/>
</dbReference>
<dbReference type="SMART" id="SM00355">
    <property type="entry name" value="ZnF_C2H2"/>
    <property type="match status" value="3"/>
</dbReference>
<reference evidence="8" key="1">
    <citation type="journal article" date="2021" name="IMA Fungus">
        <title>Genomic characterization of three marine fungi, including Emericellopsis atlantica sp. nov. with signatures of a generalist lifestyle and marine biomass degradation.</title>
        <authorList>
            <person name="Hagestad O.C."/>
            <person name="Hou L."/>
            <person name="Andersen J.H."/>
            <person name="Hansen E.H."/>
            <person name="Altermark B."/>
            <person name="Li C."/>
            <person name="Kuhnert E."/>
            <person name="Cox R.J."/>
            <person name="Crous P.W."/>
            <person name="Spatafora J.W."/>
            <person name="Lail K."/>
            <person name="Amirebrahimi M."/>
            <person name="Lipzen A."/>
            <person name="Pangilinan J."/>
            <person name="Andreopoulos W."/>
            <person name="Hayes R.D."/>
            <person name="Ng V."/>
            <person name="Grigoriev I.V."/>
            <person name="Jackson S.A."/>
            <person name="Sutton T.D.S."/>
            <person name="Dobson A.D.W."/>
            <person name="Rama T."/>
        </authorList>
    </citation>
    <scope>NUCLEOTIDE SEQUENCE</scope>
    <source>
        <strain evidence="8">TRa018bII</strain>
    </source>
</reference>
<dbReference type="AlphaFoldDB" id="A0A9P7YNG6"/>
<dbReference type="Gene3D" id="3.30.160.60">
    <property type="entry name" value="Classic Zinc Finger"/>
    <property type="match status" value="3"/>
</dbReference>
<name>A0A9P7YNG6_9HELO</name>
<sequence>MASEESPHSGGPALGHNPTDSSVPLASSFPRVQQETPRIKSLKRNRPEQPQNFTLNPISNVGLTASPSPKSPRFKGTFSPALSPAPLTGAAALVDVQRQQENLQGHQQSGMSDNPSHKALSSLIASGGRSMSKPQDAPVATMTISQGMSTAASAISIPSPMQFDDKSETSPASVTSLASLGSAAPTATAGSTIVASPASLTSAIEQESRDSRIGNITQLQLPTEEQSANRALSFPGNLLGRPDAARIPPRGRSLPMPAQTQKLAPRSPSQRKHKCPYCETEFTRHHNLKSHLLTHSQEKPYVCQTCNMRFRRLHDLKRHMKLHTGERPHICPKCDRKFARGDALARHSKGQGGCAGRRASMGSFGGDDDFEGSNVGDADEGMDGVMYTNGTPHPNEAEMTEEERRRFSLPSIKAQHVGNHQGGDDGYSRAPSTYPPAGPRQVQTQSTGGLYPPGSGSSGTSHTSMGGHHTPNTSISSLPLNTAGSSMFSQSAMTESPKPLSPGGMHSHQLGVDSSLSRQRSPSLTTQFQQQHFGRHQSSRASPPVTSLPSPHGSHVPKLPGLASLAPPDQRYTLSSQTPNQPATSNAPHGQQSQQTSGSSSTSPMYQPSQGSGSSRGGLSNSAGPQNISASDSDTNIFVYVRDLEVKLRDMTDRVSAMEKRERSQEERIKQLSAENFGLRSQFANQSQAPTQALQS</sequence>
<evidence type="ECO:0000256" key="6">
    <source>
        <dbReference type="SAM" id="MobiDB-lite"/>
    </source>
</evidence>
<evidence type="ECO:0000256" key="4">
    <source>
        <dbReference type="PROSITE-ProRule" id="PRU00042"/>
    </source>
</evidence>
<proteinExistence type="predicted"/>
<feature type="compositionally biased region" description="Polar residues" evidence="6">
    <location>
        <begin position="48"/>
        <end position="68"/>
    </location>
</feature>
<feature type="compositionally biased region" description="Low complexity" evidence="6">
    <location>
        <begin position="590"/>
        <end position="624"/>
    </location>
</feature>
<feature type="compositionally biased region" description="Polar residues" evidence="6">
    <location>
        <begin position="572"/>
        <end position="589"/>
    </location>
</feature>
<feature type="domain" description="C2H2-type" evidence="7">
    <location>
        <begin position="301"/>
        <end position="328"/>
    </location>
</feature>
<feature type="domain" description="C2H2-type" evidence="7">
    <location>
        <begin position="273"/>
        <end position="300"/>
    </location>
</feature>
<feature type="compositionally biased region" description="Polar residues" evidence="6">
    <location>
        <begin position="472"/>
        <end position="494"/>
    </location>
</feature>
<dbReference type="PANTHER" id="PTHR23235">
    <property type="entry name" value="KRUEPPEL-LIKE TRANSCRIPTION FACTOR"/>
    <property type="match status" value="1"/>
</dbReference>
<dbReference type="OrthoDB" id="8117402at2759"/>
<feature type="coiled-coil region" evidence="5">
    <location>
        <begin position="641"/>
        <end position="675"/>
    </location>
</feature>
<evidence type="ECO:0000313" key="8">
    <source>
        <dbReference type="EMBL" id="KAG9236300.1"/>
    </source>
</evidence>
<keyword evidence="9" id="KW-1185">Reference proteome</keyword>
<dbReference type="GO" id="GO:0000978">
    <property type="term" value="F:RNA polymerase II cis-regulatory region sequence-specific DNA binding"/>
    <property type="evidence" value="ECO:0007669"/>
    <property type="project" value="TreeGrafter"/>
</dbReference>
<dbReference type="FunFam" id="3.30.160.60:FF:002104">
    <property type="entry name" value="Si:ch211-266d19.4"/>
    <property type="match status" value="1"/>
</dbReference>
<dbReference type="PROSITE" id="PS50157">
    <property type="entry name" value="ZINC_FINGER_C2H2_2"/>
    <property type="match status" value="2"/>
</dbReference>
<evidence type="ECO:0000313" key="9">
    <source>
        <dbReference type="Proteomes" id="UP000824998"/>
    </source>
</evidence>
<feature type="compositionally biased region" description="Low complexity" evidence="6">
    <location>
        <begin position="446"/>
        <end position="471"/>
    </location>
</feature>
<dbReference type="SUPFAM" id="SSF57667">
    <property type="entry name" value="beta-beta-alpha zinc fingers"/>
    <property type="match status" value="2"/>
</dbReference>
<keyword evidence="1" id="KW-0479">Metal-binding</keyword>
<accession>A0A9P7YNG6</accession>
<gene>
    <name evidence="8" type="ORF">BJ875DRAFT_482377</name>
</gene>
<dbReference type="GO" id="GO:0008270">
    <property type="term" value="F:zinc ion binding"/>
    <property type="evidence" value="ECO:0007669"/>
    <property type="project" value="UniProtKB-KW"/>
</dbReference>
<organism evidence="8 9">
    <name type="scientific">Amylocarpus encephaloides</name>
    <dbReference type="NCBI Taxonomy" id="45428"/>
    <lineage>
        <taxon>Eukaryota</taxon>
        <taxon>Fungi</taxon>
        <taxon>Dikarya</taxon>
        <taxon>Ascomycota</taxon>
        <taxon>Pezizomycotina</taxon>
        <taxon>Leotiomycetes</taxon>
        <taxon>Helotiales</taxon>
        <taxon>Helotiales incertae sedis</taxon>
        <taxon>Amylocarpus</taxon>
    </lineage>
</organism>
<feature type="region of interest" description="Disordered" evidence="6">
    <location>
        <begin position="249"/>
        <end position="273"/>
    </location>
</feature>
<feature type="region of interest" description="Disordered" evidence="6">
    <location>
        <begin position="415"/>
        <end position="631"/>
    </location>
</feature>
<dbReference type="GO" id="GO:0000981">
    <property type="term" value="F:DNA-binding transcription factor activity, RNA polymerase II-specific"/>
    <property type="evidence" value="ECO:0007669"/>
    <property type="project" value="TreeGrafter"/>
</dbReference>
<dbReference type="PANTHER" id="PTHR23235:SF120">
    <property type="entry name" value="KRUPPEL-LIKE FACTOR 15"/>
    <property type="match status" value="1"/>
</dbReference>
<comment type="caution">
    <text evidence="8">The sequence shown here is derived from an EMBL/GenBank/DDBJ whole genome shotgun (WGS) entry which is preliminary data.</text>
</comment>
<feature type="region of interest" description="Disordered" evidence="6">
    <location>
        <begin position="1"/>
        <end position="82"/>
    </location>
</feature>
<dbReference type="FunFam" id="3.30.160.60:FF:000446">
    <property type="entry name" value="Zinc finger protein"/>
    <property type="match status" value="1"/>
</dbReference>
<feature type="compositionally biased region" description="Polar residues" evidence="6">
    <location>
        <begin position="18"/>
        <end position="36"/>
    </location>
</feature>
<keyword evidence="3" id="KW-0862">Zinc</keyword>
<evidence type="ECO:0000256" key="1">
    <source>
        <dbReference type="ARBA" id="ARBA00022723"/>
    </source>
</evidence>